<dbReference type="Proteomes" id="UP000825935">
    <property type="component" value="Chromosome 25"/>
</dbReference>
<keyword evidence="4" id="KW-0934">Plastid</keyword>
<gene>
    <name evidence="11" type="ORF">KP509_25G003600</name>
</gene>
<comment type="similarity">
    <text evidence="2">Belongs to the RETICULATA family.</text>
</comment>
<dbReference type="Pfam" id="PF11891">
    <property type="entry name" value="RETICULATA-like"/>
    <property type="match status" value="1"/>
</dbReference>
<comment type="subcellular location">
    <subcellularLocation>
        <location evidence="1">Plastid</location>
        <location evidence="1">Chloroplast membrane</location>
        <topology evidence="1">Multi-pass membrane protein</topology>
    </subcellularLocation>
</comment>
<dbReference type="InterPro" id="IPR021825">
    <property type="entry name" value="RETICULATA-related"/>
</dbReference>
<comment type="caution">
    <text evidence="11">The sequence shown here is derived from an EMBL/GenBank/DDBJ whole genome shotgun (WGS) entry which is preliminary data.</text>
</comment>
<sequence>MAAQIRSLLPSFTPLPNFHHHRSSPSPFPRIYHIACQGSTEIASGPNSLAFSVASAPSPLWCSFSTTSNGHVGLISSRVENGVVPQVDCGGGDGRGSFKGSGGDGGEGDDKGRHGHGGQSDDFSFGLFSVLVKGWNDRVTADPQFPFKVLMEEVVGVGANVLGDMASRPNFGLNELDFVFSTIVVGSILNFSLMYMLAPTSITASAASTLPSIFASCPAGHMFEHGAYSVLDRLGTFVYKGVIFAAVGFGAGLLGTAISNVLIGMRKKLDPTNEVQVKVPPTVLNAATWALHMGLSSNFRYQLVNGLEFAMAKAMPPSLFKISVFGTRAMNNVIGGMSFVFLARLTGSQKPEEADIPAGEPEMRPINPEVHPLVTGTAPITHANGVSTEADCSKRDPVEDENSENSENSPH</sequence>
<feature type="transmembrane region" description="Helical" evidence="10">
    <location>
        <begin position="178"/>
        <end position="198"/>
    </location>
</feature>
<evidence type="ECO:0000256" key="5">
    <source>
        <dbReference type="ARBA" id="ARBA00022692"/>
    </source>
</evidence>
<proteinExistence type="inferred from homology"/>
<evidence type="ECO:0000256" key="10">
    <source>
        <dbReference type="SAM" id="Phobius"/>
    </source>
</evidence>
<evidence type="ECO:0000256" key="7">
    <source>
        <dbReference type="ARBA" id="ARBA00022989"/>
    </source>
</evidence>
<dbReference type="PANTHER" id="PTHR31620:SF15">
    <property type="entry name" value="PROTEIN RETICULATA-RELATED 2, CHLOROPLASTIC-RELATED"/>
    <property type="match status" value="1"/>
</dbReference>
<evidence type="ECO:0000256" key="6">
    <source>
        <dbReference type="ARBA" id="ARBA00022946"/>
    </source>
</evidence>
<dbReference type="EMBL" id="CM035430">
    <property type="protein sequence ID" value="KAH7297614.1"/>
    <property type="molecule type" value="Genomic_DNA"/>
</dbReference>
<feature type="region of interest" description="Disordered" evidence="9">
    <location>
        <begin position="89"/>
        <end position="116"/>
    </location>
</feature>
<evidence type="ECO:0000256" key="9">
    <source>
        <dbReference type="SAM" id="MobiDB-lite"/>
    </source>
</evidence>
<dbReference type="OMA" id="MGTFVYK"/>
<feature type="transmembrane region" description="Helical" evidence="10">
    <location>
        <begin position="237"/>
        <end position="263"/>
    </location>
</feature>
<dbReference type="AlphaFoldDB" id="A0A8T2RP92"/>
<protein>
    <submittedName>
        <fullName evidence="11">Uncharacterized protein</fullName>
    </submittedName>
</protein>
<evidence type="ECO:0000256" key="1">
    <source>
        <dbReference type="ARBA" id="ARBA00004508"/>
    </source>
</evidence>
<evidence type="ECO:0000256" key="8">
    <source>
        <dbReference type="ARBA" id="ARBA00023136"/>
    </source>
</evidence>
<keyword evidence="6" id="KW-0809">Transit peptide</keyword>
<feature type="region of interest" description="Disordered" evidence="9">
    <location>
        <begin position="351"/>
        <end position="411"/>
    </location>
</feature>
<dbReference type="OrthoDB" id="497268at2759"/>
<feature type="compositionally biased region" description="Gly residues" evidence="9">
    <location>
        <begin position="89"/>
        <end position="105"/>
    </location>
</feature>
<dbReference type="PANTHER" id="PTHR31620">
    <property type="entry name" value="PROTEIN RETICULATA-RELATED 2, CHLOROPLASTIC-RELATED"/>
    <property type="match status" value="1"/>
</dbReference>
<dbReference type="GO" id="GO:0031969">
    <property type="term" value="C:chloroplast membrane"/>
    <property type="evidence" value="ECO:0007669"/>
    <property type="project" value="UniProtKB-SubCell"/>
</dbReference>
<evidence type="ECO:0000256" key="3">
    <source>
        <dbReference type="ARBA" id="ARBA00022528"/>
    </source>
</evidence>
<organism evidence="11 12">
    <name type="scientific">Ceratopteris richardii</name>
    <name type="common">Triangle waterfern</name>
    <dbReference type="NCBI Taxonomy" id="49495"/>
    <lineage>
        <taxon>Eukaryota</taxon>
        <taxon>Viridiplantae</taxon>
        <taxon>Streptophyta</taxon>
        <taxon>Embryophyta</taxon>
        <taxon>Tracheophyta</taxon>
        <taxon>Polypodiopsida</taxon>
        <taxon>Polypodiidae</taxon>
        <taxon>Polypodiales</taxon>
        <taxon>Pteridineae</taxon>
        <taxon>Pteridaceae</taxon>
        <taxon>Parkerioideae</taxon>
        <taxon>Ceratopteris</taxon>
    </lineage>
</organism>
<evidence type="ECO:0000313" key="12">
    <source>
        <dbReference type="Proteomes" id="UP000825935"/>
    </source>
</evidence>
<keyword evidence="12" id="KW-1185">Reference proteome</keyword>
<evidence type="ECO:0000256" key="4">
    <source>
        <dbReference type="ARBA" id="ARBA00022640"/>
    </source>
</evidence>
<evidence type="ECO:0000313" key="11">
    <source>
        <dbReference type="EMBL" id="KAH7297614.1"/>
    </source>
</evidence>
<name>A0A8T2RP92_CERRI</name>
<reference evidence="11" key="1">
    <citation type="submission" date="2021-08" db="EMBL/GenBank/DDBJ databases">
        <title>WGS assembly of Ceratopteris richardii.</title>
        <authorList>
            <person name="Marchant D.B."/>
            <person name="Chen G."/>
            <person name="Jenkins J."/>
            <person name="Shu S."/>
            <person name="Leebens-Mack J."/>
            <person name="Grimwood J."/>
            <person name="Schmutz J."/>
            <person name="Soltis P."/>
            <person name="Soltis D."/>
            <person name="Chen Z.-H."/>
        </authorList>
    </citation>
    <scope>NUCLEOTIDE SEQUENCE</scope>
    <source>
        <strain evidence="11">Whitten #5841</strain>
        <tissue evidence="11">Leaf</tissue>
    </source>
</reference>
<keyword evidence="5 10" id="KW-0812">Transmembrane</keyword>
<keyword evidence="7 10" id="KW-1133">Transmembrane helix</keyword>
<accession>A0A8T2RP92</accession>
<keyword evidence="8 10" id="KW-0472">Membrane</keyword>
<evidence type="ECO:0000256" key="2">
    <source>
        <dbReference type="ARBA" id="ARBA00010793"/>
    </source>
</evidence>
<keyword evidence="3" id="KW-0150">Chloroplast</keyword>